<comment type="caution">
    <text evidence="2">The sequence shown here is derived from an EMBL/GenBank/DDBJ whole genome shotgun (WGS) entry which is preliminary data.</text>
</comment>
<organism evidence="2 3">
    <name type="scientific">Variimorphobacter saccharofermentans</name>
    <dbReference type="NCBI Taxonomy" id="2755051"/>
    <lineage>
        <taxon>Bacteria</taxon>
        <taxon>Bacillati</taxon>
        <taxon>Bacillota</taxon>
        <taxon>Clostridia</taxon>
        <taxon>Lachnospirales</taxon>
        <taxon>Lachnospiraceae</taxon>
        <taxon>Variimorphobacter</taxon>
    </lineage>
</organism>
<accession>A0A839K4D0</accession>
<sequence>MKRTIPKILLILNTTVWTIISIINYIGIMNQIEDVMQIFLWSIFILMMYWLIGYASSMLIKRLYYIHRNNENVRYNSQLLIIKPMFLLFAVVIYLYGACYLNSNLLGLLPMFLFFGKILIPSGLIYVQREDTFYVLDHHAKEYIVQNINLEKRVLILQEMNPNRQIETQLPLSEHDLSFLQNLLIKNVEVKEVA</sequence>
<evidence type="ECO:0000313" key="3">
    <source>
        <dbReference type="Proteomes" id="UP000574276"/>
    </source>
</evidence>
<feature type="transmembrane region" description="Helical" evidence="1">
    <location>
        <begin position="80"/>
        <end position="98"/>
    </location>
</feature>
<proteinExistence type="predicted"/>
<keyword evidence="1" id="KW-0472">Membrane</keyword>
<feature type="transmembrane region" description="Helical" evidence="1">
    <location>
        <begin position="104"/>
        <end position="127"/>
    </location>
</feature>
<gene>
    <name evidence="2" type="ORF">H0486_17800</name>
</gene>
<protein>
    <submittedName>
        <fullName evidence="2">Uncharacterized protein</fullName>
    </submittedName>
</protein>
<keyword evidence="3" id="KW-1185">Reference proteome</keyword>
<feature type="transmembrane region" description="Helical" evidence="1">
    <location>
        <begin position="38"/>
        <end position="60"/>
    </location>
</feature>
<dbReference type="RefSeq" id="WP_228354284.1">
    <property type="nucleotide sequence ID" value="NZ_JACEGA010000001.1"/>
</dbReference>
<evidence type="ECO:0000256" key="1">
    <source>
        <dbReference type="SAM" id="Phobius"/>
    </source>
</evidence>
<name>A0A839K4D0_9FIRM</name>
<keyword evidence="1" id="KW-0812">Transmembrane</keyword>
<keyword evidence="1" id="KW-1133">Transmembrane helix</keyword>
<dbReference type="EMBL" id="JACEGA010000001">
    <property type="protein sequence ID" value="MBB2184724.1"/>
    <property type="molecule type" value="Genomic_DNA"/>
</dbReference>
<dbReference type="Proteomes" id="UP000574276">
    <property type="component" value="Unassembled WGS sequence"/>
</dbReference>
<feature type="transmembrane region" description="Helical" evidence="1">
    <location>
        <begin position="7"/>
        <end position="26"/>
    </location>
</feature>
<evidence type="ECO:0000313" key="2">
    <source>
        <dbReference type="EMBL" id="MBB2184724.1"/>
    </source>
</evidence>
<dbReference type="AlphaFoldDB" id="A0A839K4D0"/>
<reference evidence="2 3" key="1">
    <citation type="submission" date="2020-07" db="EMBL/GenBank/DDBJ databases">
        <title>Characterization and genome sequencing of isolate MD1, a novel member within the family Lachnospiraceae.</title>
        <authorList>
            <person name="Rettenmaier R."/>
            <person name="Di Bello L."/>
            <person name="Zinser C."/>
            <person name="Scheitz K."/>
            <person name="Liebl W."/>
            <person name="Zverlov V."/>
        </authorList>
    </citation>
    <scope>NUCLEOTIDE SEQUENCE [LARGE SCALE GENOMIC DNA]</scope>
    <source>
        <strain evidence="2 3">MD1</strain>
    </source>
</reference>